<dbReference type="PROSITE" id="PS00108">
    <property type="entry name" value="PROTEIN_KINASE_ST"/>
    <property type="match status" value="1"/>
</dbReference>
<dbReference type="GO" id="GO:0005524">
    <property type="term" value="F:ATP binding"/>
    <property type="evidence" value="ECO:0007669"/>
    <property type="project" value="UniProtKB-UniRule"/>
</dbReference>
<dbReference type="OrthoDB" id="676979at2759"/>
<dbReference type="InterPro" id="IPR003591">
    <property type="entry name" value="Leu-rich_rpt_typical-subtyp"/>
</dbReference>
<evidence type="ECO:0000256" key="12">
    <source>
        <dbReference type="ARBA" id="ARBA00022989"/>
    </source>
</evidence>
<dbReference type="SUPFAM" id="SSF52058">
    <property type="entry name" value="L domain-like"/>
    <property type="match status" value="1"/>
</dbReference>
<evidence type="ECO:0000256" key="2">
    <source>
        <dbReference type="ARBA" id="ARBA00004479"/>
    </source>
</evidence>
<dbReference type="SUPFAM" id="SSF56112">
    <property type="entry name" value="Protein kinase-like (PK-like)"/>
    <property type="match status" value="1"/>
</dbReference>
<dbReference type="FunFam" id="3.80.10.10:FF:000095">
    <property type="entry name" value="LRR receptor-like serine/threonine-protein kinase GSO1"/>
    <property type="match status" value="1"/>
</dbReference>
<dbReference type="SMART" id="SM00220">
    <property type="entry name" value="S_TKc"/>
    <property type="match status" value="1"/>
</dbReference>
<comment type="similarity">
    <text evidence="3">Belongs to the protein kinase superfamily. Ser/Thr protein kinase family.</text>
</comment>
<evidence type="ECO:0000256" key="15">
    <source>
        <dbReference type="ARBA" id="ARBA00023180"/>
    </source>
</evidence>
<evidence type="ECO:0000256" key="1">
    <source>
        <dbReference type="ARBA" id="ARBA00004236"/>
    </source>
</evidence>
<dbReference type="FunFam" id="3.80.10.10:FF:000221">
    <property type="entry name" value="Leucine-rich repeat receptor-like protein kinase PXL1"/>
    <property type="match status" value="1"/>
</dbReference>
<feature type="signal peptide" evidence="18">
    <location>
        <begin position="1"/>
        <end position="29"/>
    </location>
</feature>
<dbReference type="FunFam" id="3.80.10.10:FF:000041">
    <property type="entry name" value="LRR receptor-like serine/threonine-protein kinase ERECTA"/>
    <property type="match status" value="1"/>
</dbReference>
<keyword evidence="4" id="KW-0433">Leucine-rich repeat</keyword>
<dbReference type="InterPro" id="IPR000719">
    <property type="entry name" value="Prot_kinase_dom"/>
</dbReference>
<dbReference type="InterPro" id="IPR051716">
    <property type="entry name" value="Plant_RL_S/T_kinase"/>
</dbReference>
<dbReference type="InterPro" id="IPR032675">
    <property type="entry name" value="LRR_dom_sf"/>
</dbReference>
<evidence type="ECO:0000256" key="16">
    <source>
        <dbReference type="PROSITE-ProRule" id="PRU10141"/>
    </source>
</evidence>
<evidence type="ECO:0000256" key="5">
    <source>
        <dbReference type="ARBA" id="ARBA00022679"/>
    </source>
</evidence>
<dbReference type="InterPro" id="IPR013210">
    <property type="entry name" value="LRR_N_plant-typ"/>
</dbReference>
<keyword evidence="6 17" id="KW-0812">Transmembrane</keyword>
<keyword evidence="14" id="KW-0675">Receptor</keyword>
<comment type="subcellular location">
    <subcellularLocation>
        <location evidence="1">Cell membrane</location>
    </subcellularLocation>
    <subcellularLocation>
        <location evidence="2">Membrane</location>
        <topology evidence="2">Single-pass type I membrane protein</topology>
    </subcellularLocation>
</comment>
<evidence type="ECO:0000313" key="20">
    <source>
        <dbReference type="EMBL" id="KAJ4850838.1"/>
    </source>
</evidence>
<dbReference type="PANTHER" id="PTHR48053">
    <property type="entry name" value="LEUCINE RICH REPEAT FAMILY PROTEIN, EXPRESSED"/>
    <property type="match status" value="1"/>
</dbReference>
<dbReference type="PANTHER" id="PTHR48053:SF109">
    <property type="entry name" value="PROTEIN KINASE DOMAIN-CONTAINING PROTEIN"/>
    <property type="match status" value="1"/>
</dbReference>
<dbReference type="SUPFAM" id="SSF52047">
    <property type="entry name" value="RNI-like"/>
    <property type="match status" value="1"/>
</dbReference>
<evidence type="ECO:0000313" key="21">
    <source>
        <dbReference type="Proteomes" id="UP001141552"/>
    </source>
</evidence>
<dbReference type="InterPro" id="IPR017441">
    <property type="entry name" value="Protein_kinase_ATP_BS"/>
</dbReference>
<dbReference type="AlphaFoldDB" id="A0A9Q0GJR1"/>
<evidence type="ECO:0000256" key="3">
    <source>
        <dbReference type="ARBA" id="ARBA00008684"/>
    </source>
</evidence>
<evidence type="ECO:0000256" key="4">
    <source>
        <dbReference type="ARBA" id="ARBA00022614"/>
    </source>
</evidence>
<keyword evidence="12 17" id="KW-1133">Transmembrane helix</keyword>
<dbReference type="PROSITE" id="PS50011">
    <property type="entry name" value="PROTEIN_KINASE_DOM"/>
    <property type="match status" value="1"/>
</dbReference>
<feature type="domain" description="Protein kinase" evidence="19">
    <location>
        <begin position="693"/>
        <end position="984"/>
    </location>
</feature>
<dbReference type="SMART" id="SM00369">
    <property type="entry name" value="LRR_TYP"/>
    <property type="match status" value="5"/>
</dbReference>
<sequence length="984" mass="108726">MPKLPLSCLPNFFPLLLLLFTSMPFVVLSQDATKTEQAILLKLKQQLRNPASLQSWNSSTSPCSWPEIKCTGGRVTGLLLRNKNITVPIPETICELKNLAQVDLAYNYIPGGFPKVLYKCSRLQALDLSQNYFVGQIPDDIDRLSSLRCIDLGANNFTGNIPPAIGNLSELQTLYLYQNQFNGTFPKEIGNLANLEVLGMAINGFVPSPIPVEFSRLKKLKYLWMATANLIGRIPESFSNLSTLEHLDLALNHLEGNIPRAFFTFRNLTNLYLQENRFHGEIPRFVEALDLVEIDLARNNLSGSLPKDFGKLQKLQYLSLFDNQLSGEIPPSIGLIPSLRIMKIFNNSFSGVLPPQMGIHSSLEVFDVSTNQFSGQLPENLCAGGVLRSVFVFENNLSGEVPQLLGNCTTLRKVELYKNKLSGEIPSGFWTASNITSLRLHFNSFSGKLPNNTVARNLTRLEISNNKFSGSIPKGISKWANLVVFEASNNMLSGEIPEELTSLSSLNSLLLDGNQLSGHLPSKIVSWNSLTALNLSRNGLSGQIPAEFGSLPDLIYLDLSQNHFSGQIPPKLGNLRLISLNLSSNQLSGQIPSQFDNLAYENSFLNNTRLCAVNTVLNLPNCYAKLDKSNRLTARFLALILILAITVFVVAVTVALFAVRGYKRKKQKRDQAAWTLTPFHILHFTKASILANLTDRNLIGSGGSGKVYRIAVGGGKLVAVKRIWNNKKRDSTLEKEFLAEVEILGTIRHANIVKLLCCISSEDSKLLVYEYMENQSLDGWLHGKTKASASAASSVHHVFLDWPSRLQIAIGAAQGLCYMHHDCSPPIIHRDVKSSNILLDSEFRARIADFGLAKMLAGQGESQTMSAVAGSFGYIAPEYAYSTKVNEKIDVYSFGVVLLELVTGREANRGDEHTSLAEWAWQHSIEGKAVAECLDEEIKEPSYLQEMINVFKLGLMCTNTLPSARPSIKDVLQVLRKCSDGSKA</sequence>
<dbReference type="InterPro" id="IPR011009">
    <property type="entry name" value="Kinase-like_dom_sf"/>
</dbReference>
<organism evidence="20 21">
    <name type="scientific">Turnera subulata</name>
    <dbReference type="NCBI Taxonomy" id="218843"/>
    <lineage>
        <taxon>Eukaryota</taxon>
        <taxon>Viridiplantae</taxon>
        <taxon>Streptophyta</taxon>
        <taxon>Embryophyta</taxon>
        <taxon>Tracheophyta</taxon>
        <taxon>Spermatophyta</taxon>
        <taxon>Magnoliopsida</taxon>
        <taxon>eudicotyledons</taxon>
        <taxon>Gunneridae</taxon>
        <taxon>Pentapetalae</taxon>
        <taxon>rosids</taxon>
        <taxon>fabids</taxon>
        <taxon>Malpighiales</taxon>
        <taxon>Passifloraceae</taxon>
        <taxon>Turnera</taxon>
    </lineage>
</organism>
<keyword evidence="21" id="KW-1185">Reference proteome</keyword>
<keyword evidence="9 16" id="KW-0547">Nucleotide-binding</keyword>
<dbReference type="PROSITE" id="PS00107">
    <property type="entry name" value="PROTEIN_KINASE_ATP"/>
    <property type="match status" value="1"/>
</dbReference>
<evidence type="ECO:0000256" key="11">
    <source>
        <dbReference type="ARBA" id="ARBA00022840"/>
    </source>
</evidence>
<dbReference type="GO" id="GO:0005886">
    <property type="term" value="C:plasma membrane"/>
    <property type="evidence" value="ECO:0007669"/>
    <property type="project" value="UniProtKB-SubCell"/>
</dbReference>
<keyword evidence="15" id="KW-0325">Glycoprotein</keyword>
<dbReference type="GO" id="GO:0004672">
    <property type="term" value="F:protein kinase activity"/>
    <property type="evidence" value="ECO:0007669"/>
    <property type="project" value="InterPro"/>
</dbReference>
<reference evidence="20" key="2">
    <citation type="journal article" date="2023" name="Plants (Basel)">
        <title>Annotation of the Turnera subulata (Passifloraceae) Draft Genome Reveals the S-Locus Evolved after the Divergence of Turneroideae from Passifloroideae in a Stepwise Manner.</title>
        <authorList>
            <person name="Henning P.M."/>
            <person name="Roalson E.H."/>
            <person name="Mir W."/>
            <person name="McCubbin A.G."/>
            <person name="Shore J.S."/>
        </authorList>
    </citation>
    <scope>NUCLEOTIDE SEQUENCE</scope>
    <source>
        <strain evidence="20">F60SS</strain>
    </source>
</reference>
<dbReference type="Gene3D" id="3.30.200.20">
    <property type="entry name" value="Phosphorylase Kinase, domain 1"/>
    <property type="match status" value="1"/>
</dbReference>
<keyword evidence="8" id="KW-0677">Repeat</keyword>
<keyword evidence="10" id="KW-0418">Kinase</keyword>
<gene>
    <name evidence="20" type="ORF">Tsubulata_936594</name>
</gene>
<evidence type="ECO:0000256" key="10">
    <source>
        <dbReference type="ARBA" id="ARBA00022777"/>
    </source>
</evidence>
<dbReference type="InterPro" id="IPR008271">
    <property type="entry name" value="Ser/Thr_kinase_AS"/>
</dbReference>
<keyword evidence="5" id="KW-0808">Transferase</keyword>
<dbReference type="FunFam" id="3.80.10.10:FF:000824">
    <property type="entry name" value="Receptor-like protein kinase HSL1 isoform A"/>
    <property type="match status" value="1"/>
</dbReference>
<evidence type="ECO:0000259" key="19">
    <source>
        <dbReference type="PROSITE" id="PS50011"/>
    </source>
</evidence>
<proteinExistence type="inferred from homology"/>
<reference evidence="20" key="1">
    <citation type="submission" date="2022-02" db="EMBL/GenBank/DDBJ databases">
        <authorList>
            <person name="Henning P.M."/>
            <person name="McCubbin A.G."/>
            <person name="Shore J.S."/>
        </authorList>
    </citation>
    <scope>NUCLEOTIDE SEQUENCE</scope>
    <source>
        <strain evidence="20">F60SS</strain>
        <tissue evidence="20">Leaves</tissue>
    </source>
</reference>
<feature type="binding site" evidence="16">
    <location>
        <position position="721"/>
    </location>
    <ligand>
        <name>ATP</name>
        <dbReference type="ChEBI" id="CHEBI:30616"/>
    </ligand>
</feature>
<evidence type="ECO:0000256" key="9">
    <source>
        <dbReference type="ARBA" id="ARBA00022741"/>
    </source>
</evidence>
<dbReference type="FunFam" id="3.30.200.20:FF:000512">
    <property type="entry name" value="Receptor-like protein kinase HSL1"/>
    <property type="match status" value="1"/>
</dbReference>
<evidence type="ECO:0000256" key="7">
    <source>
        <dbReference type="ARBA" id="ARBA00022729"/>
    </source>
</evidence>
<evidence type="ECO:0000256" key="6">
    <source>
        <dbReference type="ARBA" id="ARBA00022692"/>
    </source>
</evidence>
<evidence type="ECO:0000256" key="8">
    <source>
        <dbReference type="ARBA" id="ARBA00022737"/>
    </source>
</evidence>
<keyword evidence="7 18" id="KW-0732">Signal</keyword>
<comment type="caution">
    <text evidence="20">The sequence shown here is derived from an EMBL/GenBank/DDBJ whole genome shotgun (WGS) entry which is preliminary data.</text>
</comment>
<evidence type="ECO:0000256" key="17">
    <source>
        <dbReference type="SAM" id="Phobius"/>
    </source>
</evidence>
<dbReference type="EMBL" id="JAKUCV010000205">
    <property type="protein sequence ID" value="KAJ4850838.1"/>
    <property type="molecule type" value="Genomic_DNA"/>
</dbReference>
<evidence type="ECO:0000256" key="18">
    <source>
        <dbReference type="SAM" id="SignalP"/>
    </source>
</evidence>
<dbReference type="Gene3D" id="3.80.10.10">
    <property type="entry name" value="Ribonuclease Inhibitor"/>
    <property type="match status" value="3"/>
</dbReference>
<dbReference type="Proteomes" id="UP001141552">
    <property type="component" value="Unassembled WGS sequence"/>
</dbReference>
<feature type="transmembrane region" description="Helical" evidence="17">
    <location>
        <begin position="636"/>
        <end position="659"/>
    </location>
</feature>
<feature type="chain" id="PRO_5040397884" description="Protein kinase domain-containing protein" evidence="18">
    <location>
        <begin position="30"/>
        <end position="984"/>
    </location>
</feature>
<name>A0A9Q0GJR1_9ROSI</name>
<protein>
    <recommendedName>
        <fullName evidence="19">Protein kinase domain-containing protein</fullName>
    </recommendedName>
</protein>
<dbReference type="Pfam" id="PF08263">
    <property type="entry name" value="LRRNT_2"/>
    <property type="match status" value="1"/>
</dbReference>
<dbReference type="InterPro" id="IPR001611">
    <property type="entry name" value="Leu-rich_rpt"/>
</dbReference>
<keyword evidence="13 17" id="KW-0472">Membrane</keyword>
<dbReference type="FunFam" id="1.10.510.10:FF:000714">
    <property type="entry name" value="Kinase family with leucine-rich repeat domain-containing protein"/>
    <property type="match status" value="1"/>
</dbReference>
<dbReference type="Gene3D" id="1.10.510.10">
    <property type="entry name" value="Transferase(Phosphotransferase) domain 1"/>
    <property type="match status" value="1"/>
</dbReference>
<evidence type="ECO:0000256" key="13">
    <source>
        <dbReference type="ARBA" id="ARBA00023136"/>
    </source>
</evidence>
<keyword evidence="11 16" id="KW-0067">ATP-binding</keyword>
<dbReference type="Pfam" id="PF00560">
    <property type="entry name" value="LRR_1"/>
    <property type="match status" value="9"/>
</dbReference>
<accession>A0A9Q0GJR1</accession>
<dbReference type="Pfam" id="PF00069">
    <property type="entry name" value="Pkinase"/>
    <property type="match status" value="1"/>
</dbReference>
<evidence type="ECO:0000256" key="14">
    <source>
        <dbReference type="ARBA" id="ARBA00023170"/>
    </source>
</evidence>